<dbReference type="OrthoDB" id="2002804at2"/>
<dbReference type="Proteomes" id="UP000070675">
    <property type="component" value="Unassembled WGS sequence"/>
</dbReference>
<evidence type="ECO:0008006" key="3">
    <source>
        <dbReference type="Google" id="ProtNLM"/>
    </source>
</evidence>
<reference evidence="2" key="1">
    <citation type="submission" date="2016-01" db="EMBL/GenBank/DDBJ databases">
        <authorList>
            <person name="Mitreva M."/>
            <person name="Pepin K.H."/>
            <person name="Mihindukulasuriya K.A."/>
            <person name="Fulton R."/>
            <person name="Fronick C."/>
            <person name="O'Laughlin M."/>
            <person name="Miner T."/>
            <person name="Herter B."/>
            <person name="Rosa B.A."/>
            <person name="Cordes M."/>
            <person name="Tomlinson C."/>
            <person name="Wollam A."/>
            <person name="Palsikar V.B."/>
            <person name="Mardis E.R."/>
            <person name="Wilson R.K."/>
        </authorList>
    </citation>
    <scope>NUCLEOTIDE SEQUENCE [LARGE SCALE GENOMIC DNA]</scope>
    <source>
        <strain evidence="2">DNF00019</strain>
    </source>
</reference>
<comment type="caution">
    <text evidence="1">The sequence shown here is derived from an EMBL/GenBank/DDBJ whole genome shotgun (WGS) entry which is preliminary data.</text>
</comment>
<dbReference type="AlphaFoldDB" id="A0A133XQQ0"/>
<dbReference type="PATRIC" id="fig|1393034.3.peg.1209"/>
<proteinExistence type="predicted"/>
<keyword evidence="2" id="KW-1185">Reference proteome</keyword>
<evidence type="ECO:0000313" key="1">
    <source>
        <dbReference type="EMBL" id="KXB33268.1"/>
    </source>
</evidence>
<organism evidence="1 2">
    <name type="scientific">Atopobium deltae</name>
    <dbReference type="NCBI Taxonomy" id="1393034"/>
    <lineage>
        <taxon>Bacteria</taxon>
        <taxon>Bacillati</taxon>
        <taxon>Actinomycetota</taxon>
        <taxon>Coriobacteriia</taxon>
        <taxon>Coriobacteriales</taxon>
        <taxon>Atopobiaceae</taxon>
        <taxon>Atopobium</taxon>
    </lineage>
</organism>
<dbReference type="RefSeq" id="WP_156422890.1">
    <property type="nucleotide sequence ID" value="NZ_KQ959516.1"/>
</dbReference>
<gene>
    <name evidence="1" type="ORF">HMPREF3192_01240</name>
</gene>
<dbReference type="STRING" id="1393034.HMPREF3192_01240"/>
<sequence length="298" mass="33695">MVPVLVCSSKKATQKQRAYEREVRKYKRRIATGQAQDLDMMADRQRLGHTQALLREHCRENNLTRNYERERAYGVAKQPRGLGRFDFKNDRALRAQESENSIKHKRKSAPKDLIAKTTVNPDLINSKKFAAKFKKINENKQTRKELLRHAKIMLITNSGTLQEGMAFIDTRNGETFWSVKSSGTDAHVEAPLEAIKEIRARNEQAGEKVVVALHTHPRGYPPSAEDFVACARKEYKAGYVAGSNGSVYEYTASGEFITSRLISDKFLKQNPTNNDAGGIMINTIKSLSKDYDISCGRL</sequence>
<evidence type="ECO:0000313" key="2">
    <source>
        <dbReference type="Proteomes" id="UP000070675"/>
    </source>
</evidence>
<dbReference type="Pfam" id="PF06152">
    <property type="entry name" value="Phage_min_cap2"/>
    <property type="match status" value="1"/>
</dbReference>
<protein>
    <recommendedName>
        <fullName evidence="3">MPN domain-containing protein</fullName>
    </recommendedName>
</protein>
<dbReference type="InterPro" id="IPR009319">
    <property type="entry name" value="Phage_A118_VSP1"/>
</dbReference>
<dbReference type="GO" id="GO:0005198">
    <property type="term" value="F:structural molecule activity"/>
    <property type="evidence" value="ECO:0007669"/>
    <property type="project" value="InterPro"/>
</dbReference>
<accession>A0A133XQQ0</accession>
<dbReference type="EMBL" id="LSCR01000040">
    <property type="protein sequence ID" value="KXB33268.1"/>
    <property type="molecule type" value="Genomic_DNA"/>
</dbReference>
<name>A0A133XQQ0_9ACTN</name>